<gene>
    <name evidence="1" type="ORF">FOL01_1880</name>
</gene>
<dbReference type="AlphaFoldDB" id="A0A1L6RDU9"/>
<reference evidence="1 2" key="1">
    <citation type="submission" date="2016-02" db="EMBL/GenBank/DDBJ databases">
        <title>Complete Genome Sequence of Weissella jogaejeotgali FOL01.</title>
        <authorList>
            <person name="Lee J.-H."/>
            <person name="Ku H.-J."/>
        </authorList>
    </citation>
    <scope>NUCLEOTIDE SEQUENCE [LARGE SCALE GENOMIC DNA]</scope>
    <source>
        <strain evidence="1 2">FOL01</strain>
    </source>
</reference>
<dbReference type="RefSeq" id="WP_075270465.1">
    <property type="nucleotide sequence ID" value="NZ_CP014332.1"/>
</dbReference>
<name>A0A1L6RDU9_9LACO</name>
<sequence>MWSSKKYRRLTPVHLLLLITGNEVVELVTSNQFNLGETFQKYLAFGIVIYLEIQTYYQIKNGVN</sequence>
<evidence type="ECO:0000313" key="2">
    <source>
        <dbReference type="Proteomes" id="UP000185473"/>
    </source>
</evidence>
<dbReference type="EMBL" id="CP014332">
    <property type="protein sequence ID" value="APS42739.1"/>
    <property type="molecule type" value="Genomic_DNA"/>
</dbReference>
<dbReference type="Proteomes" id="UP000185473">
    <property type="component" value="Chromosome"/>
</dbReference>
<protein>
    <submittedName>
        <fullName evidence="1">Uncharacterized protein</fullName>
    </submittedName>
</protein>
<proteinExistence type="predicted"/>
<keyword evidence="2" id="KW-1185">Reference proteome</keyword>
<accession>A0A1L6RDU9</accession>
<evidence type="ECO:0000313" key="1">
    <source>
        <dbReference type="EMBL" id="APS42739.1"/>
    </source>
</evidence>
<dbReference type="STRING" id="1631871.FOL01_1880"/>
<dbReference type="KEGG" id="wjo:FOL01_1880"/>
<organism evidence="1 2">
    <name type="scientific">Weissella jogaejeotgali</name>
    <dbReference type="NCBI Taxonomy" id="1631871"/>
    <lineage>
        <taxon>Bacteria</taxon>
        <taxon>Bacillati</taxon>
        <taxon>Bacillota</taxon>
        <taxon>Bacilli</taxon>
        <taxon>Lactobacillales</taxon>
        <taxon>Lactobacillaceae</taxon>
        <taxon>Weissella</taxon>
    </lineage>
</organism>